<dbReference type="SUPFAM" id="SSF81296">
    <property type="entry name" value="E set domains"/>
    <property type="match status" value="1"/>
</dbReference>
<dbReference type="EC" id="3.2.1.1" evidence="4"/>
<dbReference type="EMBL" id="VFOQ01000001">
    <property type="protein sequence ID" value="TQL61155.1"/>
    <property type="molecule type" value="Genomic_DNA"/>
</dbReference>
<dbReference type="SUPFAM" id="SSF51011">
    <property type="entry name" value="Glycosyl hydrolase domain"/>
    <property type="match status" value="1"/>
</dbReference>
<dbReference type="InterPro" id="IPR013780">
    <property type="entry name" value="Glyco_hydro_b"/>
</dbReference>
<dbReference type="CDD" id="cd00604">
    <property type="entry name" value="IPT_CGTD"/>
    <property type="match status" value="1"/>
</dbReference>
<evidence type="ECO:0000256" key="11">
    <source>
        <dbReference type="SAM" id="SignalP"/>
    </source>
</evidence>
<dbReference type="Gene3D" id="2.60.40.1180">
    <property type="entry name" value="Golgi alpha-mannosidase II"/>
    <property type="match status" value="1"/>
</dbReference>
<dbReference type="Pfam" id="PF00686">
    <property type="entry name" value="CBM_20"/>
    <property type="match status" value="1"/>
</dbReference>
<dbReference type="PANTHER" id="PTHR10357">
    <property type="entry name" value="ALPHA-AMYLASE FAMILY MEMBER"/>
    <property type="match status" value="1"/>
</dbReference>
<dbReference type="PRINTS" id="PR00110">
    <property type="entry name" value="ALPHAAMYLASE"/>
</dbReference>
<protein>
    <recommendedName>
        <fullName evidence="5">Alpha-amylase</fullName>
        <ecNumber evidence="4">3.2.1.1</ecNumber>
    </recommendedName>
    <alternativeName>
        <fullName evidence="9">1,4-alpha-D-glucan glucanohydrolase</fullName>
    </alternativeName>
</protein>
<dbReference type="Gene3D" id="3.20.20.80">
    <property type="entry name" value="Glycosidases"/>
    <property type="match status" value="1"/>
</dbReference>
<evidence type="ECO:0000256" key="4">
    <source>
        <dbReference type="ARBA" id="ARBA00012595"/>
    </source>
</evidence>
<evidence type="ECO:0000259" key="12">
    <source>
        <dbReference type="PROSITE" id="PS51166"/>
    </source>
</evidence>
<keyword evidence="13" id="KW-0326">Glycosidase</keyword>
<dbReference type="SUPFAM" id="SSF49452">
    <property type="entry name" value="Starch-binding domain-like"/>
    <property type="match status" value="1"/>
</dbReference>
<evidence type="ECO:0000256" key="8">
    <source>
        <dbReference type="ARBA" id="ARBA00022837"/>
    </source>
</evidence>
<dbReference type="InterPro" id="IPR002044">
    <property type="entry name" value="CBM20"/>
</dbReference>
<keyword evidence="7 11" id="KW-0732">Signal</keyword>
<dbReference type="InterPro" id="IPR002909">
    <property type="entry name" value="IPT_dom"/>
</dbReference>
<evidence type="ECO:0000313" key="14">
    <source>
        <dbReference type="Proteomes" id="UP000319514"/>
    </source>
</evidence>
<evidence type="ECO:0000256" key="9">
    <source>
        <dbReference type="ARBA" id="ARBA00030238"/>
    </source>
</evidence>
<dbReference type="InterPro" id="IPR013783">
    <property type="entry name" value="Ig-like_fold"/>
</dbReference>
<evidence type="ECO:0000256" key="10">
    <source>
        <dbReference type="RuleBase" id="RU003615"/>
    </source>
</evidence>
<dbReference type="OrthoDB" id="9805159at2"/>
<dbReference type="GO" id="GO:0005975">
    <property type="term" value="P:carbohydrate metabolic process"/>
    <property type="evidence" value="ECO:0007669"/>
    <property type="project" value="InterPro"/>
</dbReference>
<evidence type="ECO:0000256" key="5">
    <source>
        <dbReference type="ARBA" id="ARBA00017303"/>
    </source>
</evidence>
<dbReference type="GO" id="GO:2001070">
    <property type="term" value="F:starch binding"/>
    <property type="evidence" value="ECO:0007669"/>
    <property type="project" value="InterPro"/>
</dbReference>
<dbReference type="Gene3D" id="2.60.40.10">
    <property type="entry name" value="Immunoglobulins"/>
    <property type="match status" value="2"/>
</dbReference>
<dbReference type="SMART" id="SM00632">
    <property type="entry name" value="Aamy_C"/>
    <property type="match status" value="1"/>
</dbReference>
<keyword evidence="6" id="KW-0479">Metal-binding</keyword>
<comment type="similarity">
    <text evidence="3 10">Belongs to the glycosyl hydrolase 13 family.</text>
</comment>
<evidence type="ECO:0000256" key="1">
    <source>
        <dbReference type="ARBA" id="ARBA00000548"/>
    </source>
</evidence>
<dbReference type="SUPFAM" id="SSF51445">
    <property type="entry name" value="(Trans)glycosidases"/>
    <property type="match status" value="1"/>
</dbReference>
<dbReference type="InterPro" id="IPR013784">
    <property type="entry name" value="Carb-bd-like_fold"/>
</dbReference>
<evidence type="ECO:0000256" key="6">
    <source>
        <dbReference type="ARBA" id="ARBA00022723"/>
    </source>
</evidence>
<organism evidence="13 14">
    <name type="scientific">Oryzihumus leptocrescens</name>
    <dbReference type="NCBI Taxonomy" id="297536"/>
    <lineage>
        <taxon>Bacteria</taxon>
        <taxon>Bacillati</taxon>
        <taxon>Actinomycetota</taxon>
        <taxon>Actinomycetes</taxon>
        <taxon>Micrococcales</taxon>
        <taxon>Intrasporangiaceae</taxon>
        <taxon>Oryzihumus</taxon>
    </lineage>
</organism>
<sequence>MSAFARRHLGVLAVTCGLLATPALLPTAHADAPVTNRASLKQDLCYQVVTDRFADGNTSNDDPAKSPGMYDATKTNWKLYWGGDFAGIQQHLQYLKDLGVTAIWMSPHVDNIDKPAVYNGVPNAGYHGYWTRDFKRPEEHFGTLAEFDSLISAAHSMGIKVIMDWAPNHTSPADPANPSFAEGGALYDDGVLKGTAVNDTSGYFHHNGGISNYDDRYEVQYKNLADLADLDQQNGTVNSLLKTDANYWMSRGVDGIRMDAVKHMSSGWQRSFADNVLASKDAFLYGEWYLGSKTDPLYADNVRFANDSGISVLDFYLNIAMRETFGSGAPMSNLDAAIARTGTDYTYKENLVTFLDNHDMSRFLTLKNDTTALHDALAFMLTVRGTPCLYYGTEQYLHNDTSGGGDPWNRPQMPGFGETTTAFKEIQKLSALRQNQPALAWGTHQQRWINNDVYVYERRFNNDTVLVAINKSGAAYPIAGLNTALPAGSYTDQLGGLLGGQSITVGSGTGGNNPVTSFTLGGGQVAVWSYKGPEPSSPTIGSAAPTLTRAGNTITVEGRGFGTSGTLKVGGVTASVSSWGANRVTATVPSGTPAGIQQVTVTTSGGTSNGYALKVLSGAQVPVTFTVTNATPTNPGDNIYISGSIPELGSWSTDRNTAVGPLLTPNYPNWFGVASVPACTTFQYKFLKIAADGTATWENGANHTDTAPCSGTSATTVAWQY</sequence>
<dbReference type="PROSITE" id="PS51166">
    <property type="entry name" value="CBM20"/>
    <property type="match status" value="1"/>
</dbReference>
<comment type="caution">
    <text evidence="13">The sequence shown here is derived from an EMBL/GenBank/DDBJ whole genome shotgun (WGS) entry which is preliminary data.</text>
</comment>
<dbReference type="PANTHER" id="PTHR10357:SF215">
    <property type="entry name" value="ALPHA-AMYLASE 1"/>
    <property type="match status" value="1"/>
</dbReference>
<feature type="chain" id="PRO_5021761175" description="Alpha-amylase" evidence="11">
    <location>
        <begin position="31"/>
        <end position="721"/>
    </location>
</feature>
<dbReference type="Pfam" id="PF02806">
    <property type="entry name" value="Alpha-amylase_C"/>
    <property type="match status" value="1"/>
</dbReference>
<dbReference type="GO" id="GO:0046872">
    <property type="term" value="F:metal ion binding"/>
    <property type="evidence" value="ECO:0007669"/>
    <property type="project" value="UniProtKB-KW"/>
</dbReference>
<feature type="domain" description="CBM20" evidence="12">
    <location>
        <begin position="615"/>
        <end position="721"/>
    </location>
</feature>
<dbReference type="SMART" id="SM01065">
    <property type="entry name" value="CBM_2"/>
    <property type="match status" value="1"/>
</dbReference>
<dbReference type="CDD" id="cd11320">
    <property type="entry name" value="AmyAc_AmyMalt_CGTase_like"/>
    <property type="match status" value="1"/>
</dbReference>
<name>A0A542ZLC7_9MICO</name>
<keyword evidence="13" id="KW-0378">Hydrolase</keyword>
<evidence type="ECO:0000256" key="7">
    <source>
        <dbReference type="ARBA" id="ARBA00022729"/>
    </source>
</evidence>
<evidence type="ECO:0000256" key="2">
    <source>
        <dbReference type="ARBA" id="ARBA00001913"/>
    </source>
</evidence>
<feature type="signal peptide" evidence="11">
    <location>
        <begin position="1"/>
        <end position="30"/>
    </location>
</feature>
<dbReference type="InterPro" id="IPR017853">
    <property type="entry name" value="GH"/>
</dbReference>
<dbReference type="Proteomes" id="UP000319514">
    <property type="component" value="Unassembled WGS sequence"/>
</dbReference>
<dbReference type="GO" id="GO:0004556">
    <property type="term" value="F:alpha-amylase activity"/>
    <property type="evidence" value="ECO:0007669"/>
    <property type="project" value="UniProtKB-EC"/>
</dbReference>
<dbReference type="InterPro" id="IPR031319">
    <property type="entry name" value="A-amylase_C"/>
</dbReference>
<dbReference type="InterPro" id="IPR014756">
    <property type="entry name" value="Ig_E-set"/>
</dbReference>
<dbReference type="InterPro" id="IPR006048">
    <property type="entry name" value="A-amylase/branching_C"/>
</dbReference>
<dbReference type="InterPro" id="IPR006047">
    <property type="entry name" value="GH13_cat_dom"/>
</dbReference>
<proteinExistence type="inferred from homology"/>
<accession>A0A542ZLC7</accession>
<comment type="catalytic activity">
    <reaction evidence="1">
        <text>Endohydrolysis of (1-&gt;4)-alpha-D-glucosidic linkages in polysaccharides containing three or more (1-&gt;4)-alpha-linked D-glucose units.</text>
        <dbReference type="EC" id="3.2.1.1"/>
    </reaction>
</comment>
<evidence type="ECO:0000313" key="13">
    <source>
        <dbReference type="EMBL" id="TQL61155.1"/>
    </source>
</evidence>
<dbReference type="RefSeq" id="WP_141788976.1">
    <property type="nucleotide sequence ID" value="NZ_BAAAKX010000001.1"/>
</dbReference>
<comment type="cofactor">
    <cofactor evidence="2">
        <name>Ca(2+)</name>
        <dbReference type="ChEBI" id="CHEBI:29108"/>
    </cofactor>
</comment>
<gene>
    <name evidence="13" type="ORF">FB474_2560</name>
</gene>
<dbReference type="SMART" id="SM00642">
    <property type="entry name" value="Aamy"/>
    <property type="match status" value="1"/>
</dbReference>
<reference evidence="13 14" key="1">
    <citation type="submission" date="2019-06" db="EMBL/GenBank/DDBJ databases">
        <title>Sequencing the genomes of 1000 actinobacteria strains.</title>
        <authorList>
            <person name="Klenk H.-P."/>
        </authorList>
    </citation>
    <scope>NUCLEOTIDE SEQUENCE [LARGE SCALE GENOMIC DNA]</scope>
    <source>
        <strain evidence="13 14">DSM 18082</strain>
    </source>
</reference>
<dbReference type="Pfam" id="PF00128">
    <property type="entry name" value="Alpha-amylase"/>
    <property type="match status" value="1"/>
</dbReference>
<dbReference type="InterPro" id="IPR006046">
    <property type="entry name" value="Alpha_amylase"/>
</dbReference>
<keyword evidence="8" id="KW-0106">Calcium</keyword>
<keyword evidence="14" id="KW-1185">Reference proteome</keyword>
<dbReference type="Pfam" id="PF01833">
    <property type="entry name" value="TIG"/>
    <property type="match status" value="1"/>
</dbReference>
<evidence type="ECO:0000256" key="3">
    <source>
        <dbReference type="ARBA" id="ARBA00008061"/>
    </source>
</evidence>
<dbReference type="AlphaFoldDB" id="A0A542ZLC7"/>